<protein>
    <submittedName>
        <fullName evidence="1">Uncharacterized protein</fullName>
    </submittedName>
</protein>
<proteinExistence type="predicted"/>
<dbReference type="AlphaFoldDB" id="A0A0G9MT66"/>
<evidence type="ECO:0000313" key="1">
    <source>
        <dbReference type="EMBL" id="KLE32503.1"/>
    </source>
</evidence>
<keyword evidence="2" id="KW-1185">Reference proteome</keyword>
<evidence type="ECO:0000313" key="2">
    <source>
        <dbReference type="Proteomes" id="UP000053070"/>
    </source>
</evidence>
<dbReference type="PATRIC" id="fig|502682.8.peg.3"/>
<sequence length="94" mass="10756">MCISFPELGKGNYVGRNGTGERQASRCKPIGMTRRPALMWRRHPSRFEMILITQADQHGIESARGDSGPFHQFVSVPPILRPFEQRQQSDSRLF</sequence>
<accession>A0A0G9MT66</accession>
<comment type="caution">
    <text evidence="1">The sequence shown here is derived from an EMBL/GenBank/DDBJ whole genome shotgun (WGS) entry which is preliminary data.</text>
</comment>
<name>A0A0G9MT66_9SPHN</name>
<dbReference type="Proteomes" id="UP000053070">
    <property type="component" value="Unassembled WGS sequence"/>
</dbReference>
<organism evidence="1 2">
    <name type="scientific">Aurantiacibacter gangjinensis</name>
    <dbReference type="NCBI Taxonomy" id="502682"/>
    <lineage>
        <taxon>Bacteria</taxon>
        <taxon>Pseudomonadati</taxon>
        <taxon>Pseudomonadota</taxon>
        <taxon>Alphaproteobacteria</taxon>
        <taxon>Sphingomonadales</taxon>
        <taxon>Erythrobacteraceae</taxon>
        <taxon>Aurantiacibacter</taxon>
    </lineage>
</organism>
<gene>
    <name evidence="1" type="ORF">AAW01_00015</name>
</gene>
<reference evidence="1 2" key="1">
    <citation type="submission" date="2015-04" db="EMBL/GenBank/DDBJ databases">
        <title>The draft genome sequence of Erythrobacr gangjinensis K7-2.</title>
        <authorList>
            <person name="Zhuang L."/>
            <person name="Liu Y."/>
            <person name="Shao Z."/>
        </authorList>
    </citation>
    <scope>NUCLEOTIDE SEQUENCE [LARGE SCALE GENOMIC DNA]</scope>
    <source>
        <strain evidence="1 2">K7-2</strain>
    </source>
</reference>
<dbReference type="EMBL" id="LBHC01000001">
    <property type="protein sequence ID" value="KLE32503.1"/>
    <property type="molecule type" value="Genomic_DNA"/>
</dbReference>